<keyword evidence="5 14" id="KW-0812">Transmembrane</keyword>
<feature type="transmembrane region" description="Helical" evidence="14">
    <location>
        <begin position="124"/>
        <end position="144"/>
    </location>
</feature>
<feature type="transmembrane region" description="Helical" evidence="14">
    <location>
        <begin position="423"/>
        <end position="441"/>
    </location>
</feature>
<evidence type="ECO:0000256" key="8">
    <source>
        <dbReference type="ARBA" id="ARBA00023053"/>
    </source>
</evidence>
<evidence type="ECO:0000256" key="6">
    <source>
        <dbReference type="ARBA" id="ARBA00022847"/>
    </source>
</evidence>
<feature type="transmembrane region" description="Helical" evidence="14">
    <location>
        <begin position="322"/>
        <end position="346"/>
    </location>
</feature>
<feature type="transmembrane region" description="Helical" evidence="14">
    <location>
        <begin position="76"/>
        <end position="95"/>
    </location>
</feature>
<dbReference type="InterPro" id="IPR050277">
    <property type="entry name" value="Sodium:Solute_Symporter"/>
</dbReference>
<keyword evidence="9 14" id="KW-0406">Ion transport</keyword>
<gene>
    <name evidence="15" type="ORF">V0U79_04770</name>
</gene>
<name>A0ABU7LP19_9PROT</name>
<comment type="function">
    <text evidence="14">Catalyzes the sodium-dependent uptake of extracellular L-proline.</text>
</comment>
<keyword evidence="11 14" id="KW-0739">Sodium transport</keyword>
<evidence type="ECO:0000256" key="5">
    <source>
        <dbReference type="ARBA" id="ARBA00022692"/>
    </source>
</evidence>
<evidence type="ECO:0000256" key="13">
    <source>
        <dbReference type="RuleBase" id="RU362091"/>
    </source>
</evidence>
<evidence type="ECO:0000256" key="7">
    <source>
        <dbReference type="ARBA" id="ARBA00022989"/>
    </source>
</evidence>
<feature type="transmembrane region" description="Helical" evidence="14">
    <location>
        <begin position="46"/>
        <end position="70"/>
    </location>
</feature>
<evidence type="ECO:0000256" key="4">
    <source>
        <dbReference type="ARBA" id="ARBA00022475"/>
    </source>
</evidence>
<comment type="subcellular location">
    <subcellularLocation>
        <location evidence="14">Cell inner membrane</location>
        <topology evidence="14">Multi-pass membrane protein</topology>
    </subcellularLocation>
    <subcellularLocation>
        <location evidence="1">Cell membrane</location>
        <topology evidence="1">Multi-pass membrane protein</topology>
    </subcellularLocation>
</comment>
<dbReference type="PANTHER" id="PTHR48086">
    <property type="entry name" value="SODIUM/PROLINE SYMPORTER-RELATED"/>
    <property type="match status" value="1"/>
</dbReference>
<comment type="similarity">
    <text evidence="2 13">Belongs to the sodium:solute symporter (SSF) (TC 2.A.21) family.</text>
</comment>
<keyword evidence="14" id="KW-0029">Amino-acid transport</keyword>
<dbReference type="CDD" id="cd11475">
    <property type="entry name" value="SLC5sbd_PutP"/>
    <property type="match status" value="1"/>
</dbReference>
<evidence type="ECO:0000256" key="12">
    <source>
        <dbReference type="ARBA" id="ARBA00033708"/>
    </source>
</evidence>
<feature type="transmembrane region" description="Helical" evidence="14">
    <location>
        <begin position="397"/>
        <end position="416"/>
    </location>
</feature>
<dbReference type="Pfam" id="PF00474">
    <property type="entry name" value="SSF"/>
    <property type="match status" value="1"/>
</dbReference>
<feature type="transmembrane region" description="Helical" evidence="14">
    <location>
        <begin position="277"/>
        <end position="302"/>
    </location>
</feature>
<evidence type="ECO:0000256" key="2">
    <source>
        <dbReference type="ARBA" id="ARBA00006434"/>
    </source>
</evidence>
<keyword evidence="6 14" id="KW-0769">Symport</keyword>
<organism evidence="15 16">
    <name type="scientific">Hyphobacterium lacteum</name>
    <dbReference type="NCBI Taxonomy" id="3116575"/>
    <lineage>
        <taxon>Bacteria</taxon>
        <taxon>Pseudomonadati</taxon>
        <taxon>Pseudomonadota</taxon>
        <taxon>Alphaproteobacteria</taxon>
        <taxon>Maricaulales</taxon>
        <taxon>Maricaulaceae</taxon>
        <taxon>Hyphobacterium</taxon>
    </lineage>
</organism>
<dbReference type="EMBL" id="JAZDRP010000002">
    <property type="protein sequence ID" value="MEE2525670.1"/>
    <property type="molecule type" value="Genomic_DNA"/>
</dbReference>
<proteinExistence type="inferred from homology"/>
<feature type="transmembrane region" description="Helical" evidence="14">
    <location>
        <begin position="236"/>
        <end position="256"/>
    </location>
</feature>
<comment type="catalytic activity">
    <reaction evidence="12">
        <text>L-proline(in) + Na(+)(in) = L-proline(out) + Na(+)(out)</text>
        <dbReference type="Rhea" id="RHEA:28967"/>
        <dbReference type="ChEBI" id="CHEBI:29101"/>
        <dbReference type="ChEBI" id="CHEBI:60039"/>
    </reaction>
</comment>
<evidence type="ECO:0000256" key="9">
    <source>
        <dbReference type="ARBA" id="ARBA00023065"/>
    </source>
</evidence>
<keyword evidence="16" id="KW-1185">Reference proteome</keyword>
<dbReference type="Proteomes" id="UP001354971">
    <property type="component" value="Unassembled WGS sequence"/>
</dbReference>
<dbReference type="InterPro" id="IPR001734">
    <property type="entry name" value="Na/solute_symporter"/>
</dbReference>
<dbReference type="RefSeq" id="WP_330198329.1">
    <property type="nucleotide sequence ID" value="NZ_JAZDRP010000002.1"/>
</dbReference>
<dbReference type="PROSITE" id="PS50283">
    <property type="entry name" value="NA_SOLUT_SYMP_3"/>
    <property type="match status" value="1"/>
</dbReference>
<dbReference type="InterPro" id="IPR038377">
    <property type="entry name" value="Na/Glc_symporter_sf"/>
</dbReference>
<reference evidence="15 16" key="1">
    <citation type="submission" date="2024-01" db="EMBL/GenBank/DDBJ databases">
        <title>Hyphobacterium bacterium isolated from marine sediment.</title>
        <authorList>
            <person name="Zhao S."/>
        </authorList>
    </citation>
    <scope>NUCLEOTIDE SEQUENCE [LARGE SCALE GENOMIC DNA]</scope>
    <source>
        <strain evidence="16">HN65</strain>
    </source>
</reference>
<protein>
    <recommendedName>
        <fullName evidence="14">Sodium/proline symporter</fullName>
    </recommendedName>
    <alternativeName>
        <fullName evidence="14">Proline permease</fullName>
    </alternativeName>
</protein>
<keyword evidence="14" id="KW-0997">Cell inner membrane</keyword>
<evidence type="ECO:0000256" key="1">
    <source>
        <dbReference type="ARBA" id="ARBA00004651"/>
    </source>
</evidence>
<keyword evidence="8 14" id="KW-0915">Sodium</keyword>
<dbReference type="PANTHER" id="PTHR48086:SF3">
    <property type="entry name" value="SODIUM_PROLINE SYMPORTER"/>
    <property type="match status" value="1"/>
</dbReference>
<evidence type="ECO:0000256" key="10">
    <source>
        <dbReference type="ARBA" id="ARBA00023136"/>
    </source>
</evidence>
<evidence type="ECO:0000256" key="11">
    <source>
        <dbReference type="ARBA" id="ARBA00023201"/>
    </source>
</evidence>
<keyword evidence="7 14" id="KW-1133">Transmembrane helix</keyword>
<keyword evidence="4" id="KW-1003">Cell membrane</keyword>
<evidence type="ECO:0000313" key="15">
    <source>
        <dbReference type="EMBL" id="MEE2525670.1"/>
    </source>
</evidence>
<keyword evidence="3 14" id="KW-0813">Transport</keyword>
<evidence type="ECO:0000313" key="16">
    <source>
        <dbReference type="Proteomes" id="UP001354971"/>
    </source>
</evidence>
<dbReference type="InterPro" id="IPR011851">
    <property type="entry name" value="Na/Pro_symporter"/>
</dbReference>
<feature type="transmembrane region" description="Helical" evidence="14">
    <location>
        <begin position="6"/>
        <end position="26"/>
    </location>
</feature>
<accession>A0ABU7LP19</accession>
<keyword evidence="10 14" id="KW-0472">Membrane</keyword>
<comment type="caution">
    <text evidence="15">The sequence shown here is derived from an EMBL/GenBank/DDBJ whole genome shotgun (WGS) entry which is preliminary data.</text>
</comment>
<dbReference type="Gene3D" id="1.20.1730.10">
    <property type="entry name" value="Sodium/glucose cotransporter"/>
    <property type="match status" value="1"/>
</dbReference>
<feature type="transmembrane region" description="Helical" evidence="14">
    <location>
        <begin position="367"/>
        <end position="391"/>
    </location>
</feature>
<feature type="transmembrane region" description="Helical" evidence="14">
    <location>
        <begin position="461"/>
        <end position="478"/>
    </location>
</feature>
<sequence>MSADTIIVLATLVVYKLALIAIGFWASRRNRSEDDFFLGGRGLGAWVAGLSYAASTSSAWVLLGFTGFVYTNGLSALWMVPGIWGGYVVVWLVFGRRLREETAERGHVTMVDFMTAETSGSMKTMIAMLSAVMIFFCFIFYIAAQFGAAGTAFETQLGLPHTESLLIGATVILIYSLLGGFWAVSVTDMLQGGLMALIAIALPAAALVAAGGPSGVIESLSASAPEGYLSLTGPHAGFIFIGFVLGIAAIGLGPFGQPHLIARLMAVKDEAARRQGFRIAMGWAFIVYSGMVTLALSGRALTGGDVGGESLLYLLATDLFPPMLAGLIIAAVLSAVMSTVDSLLIATSAAVGHDMGVVRRFPGREVLIARIVMAVLVGLAVVLAMALPATIFSRVLFAWSALGAAFGPVVLARVMFREPEGWAILAAIVCGFAVTVFFYLAGQVGGESWAGQLAGLPGDPFERIVPWILPLGLVFLFSRQKAVAR</sequence>
<evidence type="ECO:0000256" key="14">
    <source>
        <dbReference type="RuleBase" id="RU366012"/>
    </source>
</evidence>
<feature type="transmembrane region" description="Helical" evidence="14">
    <location>
        <begin position="164"/>
        <end position="184"/>
    </location>
</feature>
<feature type="transmembrane region" description="Helical" evidence="14">
    <location>
        <begin position="196"/>
        <end position="216"/>
    </location>
</feature>
<evidence type="ECO:0000256" key="3">
    <source>
        <dbReference type="ARBA" id="ARBA00022448"/>
    </source>
</evidence>